<dbReference type="SUPFAM" id="SSF50475">
    <property type="entry name" value="FMN-binding split barrel"/>
    <property type="match status" value="1"/>
</dbReference>
<dbReference type="PANTHER" id="PTHR28243:SF1">
    <property type="entry name" value="PYRIDOXAMINE 5'-PHOSPHATE OXIDASE ALR4036 FAMILY FMN-BINDING DOMAIN-CONTAINING PROTEIN"/>
    <property type="match status" value="1"/>
</dbReference>
<sequence length="107" mass="11889">MRGTFRNPPPGRPRPRPDPADPAVPGSGLGAPVDDDHLDDPAARANFRVVVLVPTEVDQVDLARADDPRRWFYRYVGDDGEEDAGNARDDEGDGEVINGWKKWEVWP</sequence>
<dbReference type="Gene3D" id="2.30.110.10">
    <property type="entry name" value="Electron Transport, Fmn-binding Protein, Chain A"/>
    <property type="match status" value="1"/>
</dbReference>
<evidence type="ECO:0000313" key="3">
    <source>
        <dbReference type="Proteomes" id="UP000076874"/>
    </source>
</evidence>
<dbReference type="PANTHER" id="PTHR28243">
    <property type="entry name" value="AGL049CP"/>
    <property type="match status" value="1"/>
</dbReference>
<dbReference type="OrthoDB" id="5394411at2759"/>
<comment type="caution">
    <text evidence="2">The sequence shown here is derived from an EMBL/GenBank/DDBJ whole genome shotgun (WGS) entry which is preliminary data.</text>
</comment>
<dbReference type="InterPro" id="IPR012349">
    <property type="entry name" value="Split_barrel_FMN-bd"/>
</dbReference>
<evidence type="ECO:0000256" key="1">
    <source>
        <dbReference type="SAM" id="MobiDB-lite"/>
    </source>
</evidence>
<name>A0A167QZ19_9HYPO</name>
<feature type="region of interest" description="Disordered" evidence="1">
    <location>
        <begin position="79"/>
        <end position="107"/>
    </location>
</feature>
<keyword evidence="3" id="KW-1185">Reference proteome</keyword>
<feature type="compositionally biased region" description="Acidic residues" evidence="1">
    <location>
        <begin position="79"/>
        <end position="94"/>
    </location>
</feature>
<dbReference type="EMBL" id="AZHD01000013">
    <property type="protein sequence ID" value="OAA58114.1"/>
    <property type="molecule type" value="Genomic_DNA"/>
</dbReference>
<proteinExistence type="predicted"/>
<dbReference type="AlphaFoldDB" id="A0A167QZ19"/>
<dbReference type="Proteomes" id="UP000076874">
    <property type="component" value="Unassembled WGS sequence"/>
</dbReference>
<accession>A0A167QZ19</accession>
<gene>
    <name evidence="2" type="ORF">SPI_06999</name>
</gene>
<organism evidence="2 3">
    <name type="scientific">Niveomyces insectorum RCEF 264</name>
    <dbReference type="NCBI Taxonomy" id="1081102"/>
    <lineage>
        <taxon>Eukaryota</taxon>
        <taxon>Fungi</taxon>
        <taxon>Dikarya</taxon>
        <taxon>Ascomycota</taxon>
        <taxon>Pezizomycotina</taxon>
        <taxon>Sordariomycetes</taxon>
        <taxon>Hypocreomycetidae</taxon>
        <taxon>Hypocreales</taxon>
        <taxon>Cordycipitaceae</taxon>
        <taxon>Niveomyces</taxon>
    </lineage>
</organism>
<reference evidence="2 3" key="1">
    <citation type="journal article" date="2016" name="Genome Biol. Evol.">
        <title>Divergent and convergent evolution of fungal pathogenicity.</title>
        <authorList>
            <person name="Shang Y."/>
            <person name="Xiao G."/>
            <person name="Zheng P."/>
            <person name="Cen K."/>
            <person name="Zhan S."/>
            <person name="Wang C."/>
        </authorList>
    </citation>
    <scope>NUCLEOTIDE SEQUENCE [LARGE SCALE GENOMIC DNA]</scope>
    <source>
        <strain evidence="2 3">RCEF 264</strain>
    </source>
</reference>
<evidence type="ECO:0000313" key="2">
    <source>
        <dbReference type="EMBL" id="OAA58114.1"/>
    </source>
</evidence>
<feature type="region of interest" description="Disordered" evidence="1">
    <location>
        <begin position="1"/>
        <end position="40"/>
    </location>
</feature>
<protein>
    <submittedName>
        <fullName evidence="2">Zn 2cys6 transcription factor</fullName>
    </submittedName>
</protein>